<accession>A0AAN0T6P3</accession>
<evidence type="ECO:0000313" key="1">
    <source>
        <dbReference type="EMBL" id="AJO22041.1"/>
    </source>
</evidence>
<sequence length="42" mass="4730">MYGFRHDAHKRFMNLTIICSRANGTAPFLKQEPARIEAGSGH</sequence>
<keyword evidence="2" id="KW-1185">Reference proteome</keyword>
<dbReference type="Proteomes" id="UP000032024">
    <property type="component" value="Chromosome"/>
</dbReference>
<reference evidence="2" key="1">
    <citation type="submission" date="2015-01" db="EMBL/GenBank/DDBJ databases">
        <title>Comparative genome analysis of Bacillus coagulans HM-08, Clostridium butyricum HM-68, Bacillus subtilis HM-66 and Bacillus paralicheniformis BL-09.</title>
        <authorList>
            <person name="Zhang H."/>
        </authorList>
    </citation>
    <scope>NUCLEOTIDE SEQUENCE [LARGE SCALE GENOMIC DNA]</scope>
    <source>
        <strain evidence="2">HM-08</strain>
    </source>
</reference>
<evidence type="ECO:0000313" key="2">
    <source>
        <dbReference type="Proteomes" id="UP000032024"/>
    </source>
</evidence>
<dbReference type="AlphaFoldDB" id="A0AAN0T6P3"/>
<protein>
    <submittedName>
        <fullName evidence="1">Uncharacterized protein</fullName>
    </submittedName>
</protein>
<proteinExistence type="predicted"/>
<name>A0AAN0T6P3_HEYCO</name>
<dbReference type="EMBL" id="CP010525">
    <property type="protein sequence ID" value="AJO22041.1"/>
    <property type="molecule type" value="Genomic_DNA"/>
</dbReference>
<gene>
    <name evidence="1" type="ORF">SB48_HM08orf01932</name>
</gene>
<organism evidence="1 2">
    <name type="scientific">Heyndrickxia coagulans</name>
    <name type="common">Weizmannia coagulans</name>
    <dbReference type="NCBI Taxonomy" id="1398"/>
    <lineage>
        <taxon>Bacteria</taxon>
        <taxon>Bacillati</taxon>
        <taxon>Bacillota</taxon>
        <taxon>Bacilli</taxon>
        <taxon>Bacillales</taxon>
        <taxon>Bacillaceae</taxon>
        <taxon>Heyndrickxia</taxon>
    </lineage>
</organism>